<dbReference type="InterPro" id="IPR010905">
    <property type="entry name" value="Glyco_hydro_88"/>
</dbReference>
<dbReference type="GO" id="GO:0016787">
    <property type="term" value="F:hydrolase activity"/>
    <property type="evidence" value="ECO:0007669"/>
    <property type="project" value="UniProtKB-KW"/>
</dbReference>
<name>A0A1H4EI49_9BACT</name>
<dbReference type="PANTHER" id="PTHR33886:SF8">
    <property type="entry name" value="UNSATURATED RHAMNOGALACTURONAN HYDROLASE (EUROFUNG)"/>
    <property type="match status" value="1"/>
</dbReference>
<protein>
    <submittedName>
        <fullName evidence="3">Rhamnogalacturonyl hydrolase YesR</fullName>
    </submittedName>
</protein>
<sequence>MIVMMKKYFSILLFALLAAGSVTAQSLNEGPRPVDEIKKIGDKLIRETPFAYRLILPARNQRFNNLCFVDFGRAFGKGKPAVGYAYTQLTAQKDTLFTIEIAHNDDCRVWCNGKLVYEKNGNKDIAITRDERSMAMPDSFKIQLRKGNNDLLIKSSTSGKEWCVFLQPPSEHDAVINTPQVYPEIGLKNVKNVDASVASLSTWLICGPFEPGITTAHEPENDIRFGAMYPGLSEAVTWTIPKTEVLGDVIGAKAWGTTYQWNYHNGGVAWAMAQLSELTGETKYNRYANDFCDFQMMGMPFVDYQVNKLRAYNSANAMVIDSRLLDFTLAPSMPLIYRLRKEKDFKNEAIYKSYIDKMMEYARSGQIRSPGYTNYTRTTPEVYTVWVDDMFMGIPFLIQAGLYSSDPARRKLFFDDAASQVLDFTKHVYDKDARLFMHANYSNRPSVKLPYWSRANGWAIWAMTEVLMALPENHPKYKPILNLYREFANSLVRYQSPEGFWHNVITRNDSPVETSGTAIFTMAMARGVRMGWLDKKKFTPVVEKGWKAVASEIDDDGTVHKICVGTMCSEDENYYMNRPFYDDDTHGSFAVIFAGIEVQKMLDQQKK</sequence>
<organism evidence="3 4">
    <name type="scientific">Chitinophaga terrae</name>
    <name type="common">ex Kim and Jung 2007</name>
    <dbReference type="NCBI Taxonomy" id="408074"/>
    <lineage>
        <taxon>Bacteria</taxon>
        <taxon>Pseudomonadati</taxon>
        <taxon>Bacteroidota</taxon>
        <taxon>Chitinophagia</taxon>
        <taxon>Chitinophagales</taxon>
        <taxon>Chitinophagaceae</taxon>
        <taxon>Chitinophaga</taxon>
    </lineage>
</organism>
<dbReference type="STRING" id="408074.SAMN05660909_03761"/>
<accession>A0A1H4EI49</accession>
<feature type="chain" id="PRO_5011616154" evidence="2">
    <location>
        <begin position="25"/>
        <end position="607"/>
    </location>
</feature>
<dbReference type="OrthoDB" id="9807186at2"/>
<keyword evidence="1 3" id="KW-0378">Hydrolase</keyword>
<dbReference type="EMBL" id="FNRL01000018">
    <property type="protein sequence ID" value="SEA84703.1"/>
    <property type="molecule type" value="Genomic_DNA"/>
</dbReference>
<dbReference type="Pfam" id="PF07470">
    <property type="entry name" value="Glyco_hydro_88"/>
    <property type="match status" value="1"/>
</dbReference>
<dbReference type="InterPro" id="IPR008928">
    <property type="entry name" value="6-hairpin_glycosidase_sf"/>
</dbReference>
<dbReference type="AlphaFoldDB" id="A0A1H4EI49"/>
<evidence type="ECO:0000256" key="2">
    <source>
        <dbReference type="SAM" id="SignalP"/>
    </source>
</evidence>
<keyword evidence="2" id="KW-0732">Signal</keyword>
<dbReference type="InterPro" id="IPR012341">
    <property type="entry name" value="6hp_glycosidase-like_sf"/>
</dbReference>
<evidence type="ECO:0000313" key="3">
    <source>
        <dbReference type="EMBL" id="SEA84703.1"/>
    </source>
</evidence>
<evidence type="ECO:0000313" key="4">
    <source>
        <dbReference type="Proteomes" id="UP000199656"/>
    </source>
</evidence>
<evidence type="ECO:0000256" key="1">
    <source>
        <dbReference type="ARBA" id="ARBA00022801"/>
    </source>
</evidence>
<dbReference type="GO" id="GO:0005975">
    <property type="term" value="P:carbohydrate metabolic process"/>
    <property type="evidence" value="ECO:0007669"/>
    <property type="project" value="InterPro"/>
</dbReference>
<dbReference type="InterPro" id="IPR052043">
    <property type="entry name" value="PolySaccharide_Degr_Enz"/>
</dbReference>
<dbReference type="Proteomes" id="UP000199656">
    <property type="component" value="Unassembled WGS sequence"/>
</dbReference>
<reference evidence="4" key="1">
    <citation type="submission" date="2016-10" db="EMBL/GenBank/DDBJ databases">
        <authorList>
            <person name="Varghese N."/>
            <person name="Submissions S."/>
        </authorList>
    </citation>
    <scope>NUCLEOTIDE SEQUENCE [LARGE SCALE GENOMIC DNA]</scope>
    <source>
        <strain evidence="4">DSM 23920</strain>
    </source>
</reference>
<dbReference type="PANTHER" id="PTHR33886">
    <property type="entry name" value="UNSATURATED RHAMNOGALACTURONAN HYDROLASE (EUROFUNG)"/>
    <property type="match status" value="1"/>
</dbReference>
<dbReference type="Gene3D" id="1.50.10.10">
    <property type="match status" value="1"/>
</dbReference>
<dbReference type="SUPFAM" id="SSF48208">
    <property type="entry name" value="Six-hairpin glycosidases"/>
    <property type="match status" value="1"/>
</dbReference>
<feature type="signal peptide" evidence="2">
    <location>
        <begin position="1"/>
        <end position="24"/>
    </location>
</feature>
<proteinExistence type="predicted"/>
<keyword evidence="4" id="KW-1185">Reference proteome</keyword>
<gene>
    <name evidence="3" type="ORF">SAMN05660909_03761</name>
</gene>